<sequence length="61" mass="6923">MLPLPLTPCFWTTTMATETPMMTADWRSSGDSKLLVMSPRIKTTPFRISFPLSLKYTPDLT</sequence>
<proteinExistence type="predicted"/>
<comment type="caution">
    <text evidence="1">The sequence shown here is derived from an EMBL/GenBank/DDBJ whole genome shotgun (WGS) entry which is preliminary data.</text>
</comment>
<evidence type="ECO:0000313" key="1">
    <source>
        <dbReference type="EMBL" id="GMN57862.1"/>
    </source>
</evidence>
<protein>
    <submittedName>
        <fullName evidence="1">Uncharacterized protein</fullName>
    </submittedName>
</protein>
<reference evidence="1" key="1">
    <citation type="submission" date="2023-07" db="EMBL/GenBank/DDBJ databases">
        <title>draft genome sequence of fig (Ficus carica).</title>
        <authorList>
            <person name="Takahashi T."/>
            <person name="Nishimura K."/>
        </authorList>
    </citation>
    <scope>NUCLEOTIDE SEQUENCE</scope>
</reference>
<keyword evidence="2" id="KW-1185">Reference proteome</keyword>
<gene>
    <name evidence="1" type="ORF">TIFTF001_026967</name>
</gene>
<dbReference type="Proteomes" id="UP001187192">
    <property type="component" value="Unassembled WGS sequence"/>
</dbReference>
<organism evidence="1 2">
    <name type="scientific">Ficus carica</name>
    <name type="common">Common fig</name>
    <dbReference type="NCBI Taxonomy" id="3494"/>
    <lineage>
        <taxon>Eukaryota</taxon>
        <taxon>Viridiplantae</taxon>
        <taxon>Streptophyta</taxon>
        <taxon>Embryophyta</taxon>
        <taxon>Tracheophyta</taxon>
        <taxon>Spermatophyta</taxon>
        <taxon>Magnoliopsida</taxon>
        <taxon>eudicotyledons</taxon>
        <taxon>Gunneridae</taxon>
        <taxon>Pentapetalae</taxon>
        <taxon>rosids</taxon>
        <taxon>fabids</taxon>
        <taxon>Rosales</taxon>
        <taxon>Moraceae</taxon>
        <taxon>Ficeae</taxon>
        <taxon>Ficus</taxon>
    </lineage>
</organism>
<dbReference type="EMBL" id="BTGU01000073">
    <property type="protein sequence ID" value="GMN57862.1"/>
    <property type="molecule type" value="Genomic_DNA"/>
</dbReference>
<evidence type="ECO:0000313" key="2">
    <source>
        <dbReference type="Proteomes" id="UP001187192"/>
    </source>
</evidence>
<name>A0AA88IZI9_FICCA</name>
<dbReference type="AlphaFoldDB" id="A0AA88IZI9"/>
<accession>A0AA88IZI9</accession>